<organism evidence="1">
    <name type="scientific">Anguilla anguilla</name>
    <name type="common">European freshwater eel</name>
    <name type="synonym">Muraena anguilla</name>
    <dbReference type="NCBI Taxonomy" id="7936"/>
    <lineage>
        <taxon>Eukaryota</taxon>
        <taxon>Metazoa</taxon>
        <taxon>Chordata</taxon>
        <taxon>Craniata</taxon>
        <taxon>Vertebrata</taxon>
        <taxon>Euteleostomi</taxon>
        <taxon>Actinopterygii</taxon>
        <taxon>Neopterygii</taxon>
        <taxon>Teleostei</taxon>
        <taxon>Anguilliformes</taxon>
        <taxon>Anguillidae</taxon>
        <taxon>Anguilla</taxon>
    </lineage>
</organism>
<accession>A0A0E9WV78</accession>
<reference evidence="1" key="2">
    <citation type="journal article" date="2015" name="Fish Shellfish Immunol.">
        <title>Early steps in the European eel (Anguilla anguilla)-Vibrio vulnificus interaction in the gills: Role of the RtxA13 toxin.</title>
        <authorList>
            <person name="Callol A."/>
            <person name="Pajuelo D."/>
            <person name="Ebbesson L."/>
            <person name="Teles M."/>
            <person name="MacKenzie S."/>
            <person name="Amaro C."/>
        </authorList>
    </citation>
    <scope>NUCLEOTIDE SEQUENCE</scope>
</reference>
<evidence type="ECO:0000313" key="1">
    <source>
        <dbReference type="EMBL" id="JAH94324.1"/>
    </source>
</evidence>
<reference evidence="1" key="1">
    <citation type="submission" date="2014-11" db="EMBL/GenBank/DDBJ databases">
        <authorList>
            <person name="Amaro Gonzalez C."/>
        </authorList>
    </citation>
    <scope>NUCLEOTIDE SEQUENCE</scope>
</reference>
<sequence>MEYSSIRSNPSPIQMLALKKKMMTMMIMLNYRMALCSHSVYFLPSTEDGEQRPPPPMYGSLRNPFTFHIGSDSQAASKVLHVESLLQGSIIC</sequence>
<dbReference type="AlphaFoldDB" id="A0A0E9WV78"/>
<name>A0A0E9WV78_ANGAN</name>
<dbReference type="EMBL" id="GBXM01014253">
    <property type="protein sequence ID" value="JAH94324.1"/>
    <property type="molecule type" value="Transcribed_RNA"/>
</dbReference>
<proteinExistence type="predicted"/>
<protein>
    <submittedName>
        <fullName evidence="1">Uncharacterized protein</fullName>
    </submittedName>
</protein>